<evidence type="ECO:0000313" key="2">
    <source>
        <dbReference type="Proteomes" id="UP001500582"/>
    </source>
</evidence>
<accession>A0ABP8GL35</accession>
<proteinExistence type="predicted"/>
<name>A0ABP8GL35_9SPHI</name>
<keyword evidence="2" id="KW-1185">Reference proteome</keyword>
<dbReference type="EMBL" id="BAABFT010000007">
    <property type="protein sequence ID" value="GAA4326357.1"/>
    <property type="molecule type" value="Genomic_DNA"/>
</dbReference>
<comment type="caution">
    <text evidence="1">The sequence shown here is derived from an EMBL/GenBank/DDBJ whole genome shotgun (WGS) entry which is preliminary data.</text>
</comment>
<dbReference type="Proteomes" id="UP001500582">
    <property type="component" value="Unassembled WGS sequence"/>
</dbReference>
<protein>
    <submittedName>
        <fullName evidence="1">Uncharacterized protein</fullName>
    </submittedName>
</protein>
<reference evidence="2" key="1">
    <citation type="journal article" date="2019" name="Int. J. Syst. Evol. Microbiol.">
        <title>The Global Catalogue of Microorganisms (GCM) 10K type strain sequencing project: providing services to taxonomists for standard genome sequencing and annotation.</title>
        <authorList>
            <consortium name="The Broad Institute Genomics Platform"/>
            <consortium name="The Broad Institute Genome Sequencing Center for Infectious Disease"/>
            <person name="Wu L."/>
            <person name="Ma J."/>
        </authorList>
    </citation>
    <scope>NUCLEOTIDE SEQUENCE [LARGE SCALE GENOMIC DNA]</scope>
    <source>
        <strain evidence="2">JCM 17705</strain>
    </source>
</reference>
<gene>
    <name evidence="1" type="ORF">GCM10023149_29080</name>
</gene>
<organism evidence="1 2">
    <name type="scientific">Mucilaginibacter gynuensis</name>
    <dbReference type="NCBI Taxonomy" id="1302236"/>
    <lineage>
        <taxon>Bacteria</taxon>
        <taxon>Pseudomonadati</taxon>
        <taxon>Bacteroidota</taxon>
        <taxon>Sphingobacteriia</taxon>
        <taxon>Sphingobacteriales</taxon>
        <taxon>Sphingobacteriaceae</taxon>
        <taxon>Mucilaginibacter</taxon>
    </lineage>
</organism>
<evidence type="ECO:0000313" key="1">
    <source>
        <dbReference type="EMBL" id="GAA4326357.1"/>
    </source>
</evidence>
<sequence>MTEIEYLNRIMVYLKQELPPVYRDRIVINEGVLIVKLPEDVSFNDTFNVLHPLILSNVQRVRNREYDLNFSVCSPNQLRDFKIYK</sequence>